<dbReference type="InterPro" id="IPR029063">
    <property type="entry name" value="SAM-dependent_MTases_sf"/>
</dbReference>
<dbReference type="InterPro" id="IPR001173">
    <property type="entry name" value="Glyco_trans_2-like"/>
</dbReference>
<dbReference type="Gene3D" id="3.40.50.150">
    <property type="entry name" value="Vaccinia Virus protein VP39"/>
    <property type="match status" value="1"/>
</dbReference>
<accession>A0A367ZPQ9</accession>
<organism evidence="3 4">
    <name type="scientific">Candidatus Ozemobacter sibiricus</name>
    <dbReference type="NCBI Taxonomy" id="2268124"/>
    <lineage>
        <taxon>Bacteria</taxon>
        <taxon>Candidatus Ozemobacteria</taxon>
        <taxon>Candidatus Ozemobacterales</taxon>
        <taxon>Candidatus Ozemobacteraceae</taxon>
        <taxon>Candidatus Ozemobacter</taxon>
    </lineage>
</organism>
<feature type="domain" description="Methyltransferase type 12" evidence="2">
    <location>
        <begin position="277"/>
        <end position="371"/>
    </location>
</feature>
<dbReference type="InterPro" id="IPR050256">
    <property type="entry name" value="Glycosyltransferase_2"/>
</dbReference>
<dbReference type="Proteomes" id="UP000252355">
    <property type="component" value="Unassembled WGS sequence"/>
</dbReference>
<dbReference type="PANTHER" id="PTHR48090:SF7">
    <property type="entry name" value="RFBJ PROTEIN"/>
    <property type="match status" value="1"/>
</dbReference>
<protein>
    <submittedName>
        <fullName evidence="3">Glycosyl transferase, family 2</fullName>
    </submittedName>
</protein>
<dbReference type="PANTHER" id="PTHR48090">
    <property type="entry name" value="UNDECAPRENYL-PHOSPHATE 4-DEOXY-4-FORMAMIDO-L-ARABINOSE TRANSFERASE-RELATED"/>
    <property type="match status" value="1"/>
</dbReference>
<proteinExistence type="predicted"/>
<dbReference type="Pfam" id="PF00535">
    <property type="entry name" value="Glycos_transf_2"/>
    <property type="match status" value="1"/>
</dbReference>
<dbReference type="CDD" id="cd02440">
    <property type="entry name" value="AdoMet_MTases"/>
    <property type="match status" value="1"/>
</dbReference>
<sequence>MAPTPSFRLSVVIPVYNERFTLATVVEQVLRQEGKPGIAAIQIVIVDDGSTDGTRDILAELAARHPQIVPIYHQRNQGKTGAIRTGIEHADGDLILFQDADLEYDPNDYPRLLQPIVDGHADVVFGSRYLGAEYRRILPFWHSIMNWGLTSLSNMLTNLHLTDMETCYKVFRAPILKSIPLRSSGFGLEPEITAKVAKRNLRIFEVPISYRGRTYDEGKKITWKDGCWALFYMLKYWLIDDCYREPHGDVLHQVRLAPRFSAWLAELIRPFLAARVLEIGAGIGNLTSRFLPREAYFATDTEEHYLATLQSRFGHDGRVKVLRFDLAAPPPAELFVPAPDTIVCLRGLERLDDDRPALARLFEILAPGGSLILLVPQGPHLFGSLDEAVPHRRRYTRTEITARLEEAGFRLERLDDFNRPGVVGWWLYGKVWRASTLDRLPMKVYEHLVWLFRRIDRFLPWPGLSLIAVARKPASQTRP</sequence>
<evidence type="ECO:0000313" key="4">
    <source>
        <dbReference type="Proteomes" id="UP000252355"/>
    </source>
</evidence>
<dbReference type="CDD" id="cd04179">
    <property type="entry name" value="DPM_DPG-synthase_like"/>
    <property type="match status" value="1"/>
</dbReference>
<evidence type="ECO:0000259" key="2">
    <source>
        <dbReference type="Pfam" id="PF08242"/>
    </source>
</evidence>
<gene>
    <name evidence="3" type="ORF">OZSIB_3597</name>
</gene>
<reference evidence="3 4" key="1">
    <citation type="submission" date="2018-05" db="EMBL/GenBank/DDBJ databases">
        <title>A metagenomic window into the 2 km-deep terrestrial subsurface aquifer revealed taxonomically and functionally diverse microbial community comprising novel uncultured bacterial lineages.</title>
        <authorList>
            <person name="Kadnikov V.V."/>
            <person name="Mardanov A.V."/>
            <person name="Beletsky A.V."/>
            <person name="Banks D."/>
            <person name="Pimenov N.V."/>
            <person name="Frank Y.A."/>
            <person name="Karnachuk O.V."/>
            <person name="Ravin N.V."/>
        </authorList>
    </citation>
    <scope>NUCLEOTIDE SEQUENCE [LARGE SCALE GENOMIC DNA]</scope>
    <source>
        <strain evidence="3">BY5</strain>
    </source>
</reference>
<dbReference type="SUPFAM" id="SSF53335">
    <property type="entry name" value="S-adenosyl-L-methionine-dependent methyltransferases"/>
    <property type="match status" value="1"/>
</dbReference>
<dbReference type="InterPro" id="IPR013217">
    <property type="entry name" value="Methyltransf_12"/>
</dbReference>
<evidence type="ECO:0000259" key="1">
    <source>
        <dbReference type="Pfam" id="PF00535"/>
    </source>
</evidence>
<dbReference type="GO" id="GO:0016740">
    <property type="term" value="F:transferase activity"/>
    <property type="evidence" value="ECO:0007669"/>
    <property type="project" value="UniProtKB-KW"/>
</dbReference>
<dbReference type="Gene3D" id="3.90.550.10">
    <property type="entry name" value="Spore Coat Polysaccharide Biosynthesis Protein SpsA, Chain A"/>
    <property type="match status" value="1"/>
</dbReference>
<evidence type="ECO:0000313" key="3">
    <source>
        <dbReference type="EMBL" id="RCK80093.1"/>
    </source>
</evidence>
<feature type="domain" description="Glycosyltransferase 2-like" evidence="1">
    <location>
        <begin position="10"/>
        <end position="176"/>
    </location>
</feature>
<dbReference type="InterPro" id="IPR029044">
    <property type="entry name" value="Nucleotide-diphossugar_trans"/>
</dbReference>
<dbReference type="Pfam" id="PF08242">
    <property type="entry name" value="Methyltransf_12"/>
    <property type="match status" value="1"/>
</dbReference>
<dbReference type="AlphaFoldDB" id="A0A367ZPQ9"/>
<dbReference type="EMBL" id="QOQW01000008">
    <property type="protein sequence ID" value="RCK80093.1"/>
    <property type="molecule type" value="Genomic_DNA"/>
</dbReference>
<dbReference type="SUPFAM" id="SSF53448">
    <property type="entry name" value="Nucleotide-diphospho-sugar transferases"/>
    <property type="match status" value="1"/>
</dbReference>
<comment type="caution">
    <text evidence="3">The sequence shown here is derived from an EMBL/GenBank/DDBJ whole genome shotgun (WGS) entry which is preliminary data.</text>
</comment>
<name>A0A367ZPQ9_9BACT</name>
<keyword evidence="3" id="KW-0808">Transferase</keyword>